<dbReference type="GO" id="GO:0036064">
    <property type="term" value="C:ciliary basal body"/>
    <property type="evidence" value="ECO:0007669"/>
    <property type="project" value="TreeGrafter"/>
</dbReference>
<comment type="catalytic activity">
    <reaction evidence="5">
        <text>L-glutamyl-[protein] + L-glutamate + ATP = gamma-L-glutamyl-L-glutamyl-[protein] + ADP + phosphate + H(+)</text>
        <dbReference type="Rhea" id="RHEA:60144"/>
        <dbReference type="Rhea" id="RHEA-COMP:10208"/>
        <dbReference type="Rhea" id="RHEA-COMP:15517"/>
        <dbReference type="ChEBI" id="CHEBI:15378"/>
        <dbReference type="ChEBI" id="CHEBI:29973"/>
        <dbReference type="ChEBI" id="CHEBI:29985"/>
        <dbReference type="ChEBI" id="CHEBI:30616"/>
        <dbReference type="ChEBI" id="CHEBI:43474"/>
        <dbReference type="ChEBI" id="CHEBI:143622"/>
        <dbReference type="ChEBI" id="CHEBI:456216"/>
    </reaction>
    <physiologicalReaction direction="left-to-right" evidence="5">
        <dbReference type="Rhea" id="RHEA:60145"/>
    </physiologicalReaction>
</comment>
<proteinExistence type="predicted"/>
<evidence type="ECO:0000313" key="7">
    <source>
        <dbReference type="EMBL" id="KAG9394524.1"/>
    </source>
</evidence>
<dbReference type="Pfam" id="PF03133">
    <property type="entry name" value="TTL"/>
    <property type="match status" value="1"/>
</dbReference>
<organism evidence="7 8">
    <name type="scientific">Carpediemonas membranifera</name>
    <dbReference type="NCBI Taxonomy" id="201153"/>
    <lineage>
        <taxon>Eukaryota</taxon>
        <taxon>Metamonada</taxon>
        <taxon>Carpediemonas-like organisms</taxon>
        <taxon>Carpediemonas</taxon>
    </lineage>
</organism>
<dbReference type="EMBL" id="JAHDYR010000015">
    <property type="protein sequence ID" value="KAG9394524.1"/>
    <property type="molecule type" value="Genomic_DNA"/>
</dbReference>
<dbReference type="PANTHER" id="PTHR12241">
    <property type="entry name" value="TUBULIN POLYGLUTAMYLASE"/>
    <property type="match status" value="1"/>
</dbReference>
<dbReference type="OrthoDB" id="2016263at2759"/>
<comment type="caution">
    <text evidence="7">The sequence shown here is derived from an EMBL/GenBank/DDBJ whole genome shotgun (WGS) entry which is preliminary data.</text>
</comment>
<protein>
    <recommendedName>
        <fullName evidence="4">Tubulin--tyrosine ligase-like protein 5</fullName>
    </recommendedName>
</protein>
<dbReference type="Proteomes" id="UP000717585">
    <property type="component" value="Unassembled WGS sequence"/>
</dbReference>
<evidence type="ECO:0000256" key="4">
    <source>
        <dbReference type="ARBA" id="ARBA00041448"/>
    </source>
</evidence>
<reference evidence="7" key="1">
    <citation type="submission" date="2021-05" db="EMBL/GenBank/DDBJ databases">
        <title>A free-living protist that lacks canonical eukaryotic 1 DNA replication and segregation systems.</title>
        <authorList>
            <person name="Salas-Leiva D.E."/>
            <person name="Tromer E.C."/>
            <person name="Curtis B.A."/>
            <person name="Jerlstrom-Hultqvist J."/>
            <person name="Kolisko M."/>
            <person name="Yi Z."/>
            <person name="Salas-Leiva J.S."/>
            <person name="Gallot-Lavallee L."/>
            <person name="Kops G.J.P.L."/>
            <person name="Archibald J.M."/>
            <person name="Simpson A.G.B."/>
            <person name="Roger A.J."/>
        </authorList>
    </citation>
    <scope>NUCLEOTIDE SEQUENCE</scope>
    <source>
        <strain evidence="7">BICM</strain>
    </source>
</reference>
<name>A0A8J6E040_9EUKA</name>
<feature type="region of interest" description="Disordered" evidence="6">
    <location>
        <begin position="605"/>
        <end position="626"/>
    </location>
</feature>
<evidence type="ECO:0000256" key="3">
    <source>
        <dbReference type="ARBA" id="ARBA00022840"/>
    </source>
</evidence>
<feature type="compositionally biased region" description="Basic and acidic residues" evidence="6">
    <location>
        <begin position="60"/>
        <end position="72"/>
    </location>
</feature>
<gene>
    <name evidence="7" type="ORF">J8273_4198</name>
</gene>
<evidence type="ECO:0000256" key="1">
    <source>
        <dbReference type="ARBA" id="ARBA00022598"/>
    </source>
</evidence>
<evidence type="ECO:0000256" key="6">
    <source>
        <dbReference type="SAM" id="MobiDB-lite"/>
    </source>
</evidence>
<dbReference type="GO" id="GO:0070740">
    <property type="term" value="F:tubulin-glutamic acid ligase activity"/>
    <property type="evidence" value="ECO:0007669"/>
    <property type="project" value="TreeGrafter"/>
</dbReference>
<dbReference type="GO" id="GO:0000226">
    <property type="term" value="P:microtubule cytoskeleton organization"/>
    <property type="evidence" value="ECO:0007669"/>
    <property type="project" value="TreeGrafter"/>
</dbReference>
<evidence type="ECO:0000256" key="5">
    <source>
        <dbReference type="ARBA" id="ARBA00049274"/>
    </source>
</evidence>
<keyword evidence="2" id="KW-0547">Nucleotide-binding</keyword>
<dbReference type="AlphaFoldDB" id="A0A8J6E040"/>
<evidence type="ECO:0000313" key="8">
    <source>
        <dbReference type="Proteomes" id="UP000717585"/>
    </source>
</evidence>
<dbReference type="PROSITE" id="PS51221">
    <property type="entry name" value="TTL"/>
    <property type="match status" value="1"/>
</dbReference>
<sequence length="626" mass="70487">MVTIGQTWHLLPCPALPYHPTPGSYPTRNSCSLAHHPAMASPALKELIRPLPDYRSVLRAEQTKQKERKDAVKPLSGRSGKNGALAALPQVTDAKKQQQAHQYIRFKRVLSLTRSPLGLPVVADVVRSKTYRAACPVLFYKMYKTNVTIVRATLEAAGFRETTTADWSLCWIGQHVRPSILEHMKPHQFINHWPRSYEVSRKDRLCHNISRMATVKGRHHFSFIPETYILPDEYSMLKDQLEKKLGRLEPSTVIGPHIIKPQASSRGRGIEVVDKFGQIPTTGKVVLSRYLDDPYLLNGYKFDLRIYVTVLSFDPLRIYVHEQGLVRFATEKFRSNLRGAAAKYVHLTNYSINKHNPHFEKNKDDKVEDGGSKWTLAALWSRLRALGVSVAKVQADIDDIIVKTFISVEPAIAAAANTLARPSKARCFELYGFDILLDSNLRPWLLEVNFSPSLSCDTPLDLKIKSTVISDTFTMLGVTAPQPPANPSRTMRGVSQFVSKVSPTRPHTRAFETRQPLASRPAPSETQTKRHIRQLHLESQRMAGTGWRRIFPSPDGGKYLHLFEIKRPSDEAAVAFLLEKEGGTMSRAFGGGSNVTAITGFTDTRRRPRSVPPVRRVQSGLVRRDR</sequence>
<evidence type="ECO:0000256" key="2">
    <source>
        <dbReference type="ARBA" id="ARBA00022741"/>
    </source>
</evidence>
<keyword evidence="1 7" id="KW-0436">Ligase</keyword>
<dbReference type="GO" id="GO:0005524">
    <property type="term" value="F:ATP binding"/>
    <property type="evidence" value="ECO:0007669"/>
    <property type="project" value="UniProtKB-KW"/>
</dbReference>
<dbReference type="SUPFAM" id="SSF56059">
    <property type="entry name" value="Glutathione synthetase ATP-binding domain-like"/>
    <property type="match status" value="1"/>
</dbReference>
<keyword evidence="8" id="KW-1185">Reference proteome</keyword>
<feature type="region of interest" description="Disordered" evidence="6">
    <location>
        <begin position="502"/>
        <end position="529"/>
    </location>
</feature>
<dbReference type="InterPro" id="IPR004344">
    <property type="entry name" value="TTL/TTLL_fam"/>
</dbReference>
<dbReference type="PANTHER" id="PTHR12241:SF145">
    <property type="entry name" value="TUBULIN POLYGLUTAMYLASE TTLL5"/>
    <property type="match status" value="1"/>
</dbReference>
<dbReference type="Gene3D" id="3.30.470.20">
    <property type="entry name" value="ATP-grasp fold, B domain"/>
    <property type="match status" value="1"/>
</dbReference>
<keyword evidence="3" id="KW-0067">ATP-binding</keyword>
<accession>A0A8J6E040</accession>
<feature type="region of interest" description="Disordered" evidence="6">
    <location>
        <begin position="60"/>
        <end position="83"/>
    </location>
</feature>
<dbReference type="GO" id="GO:0015631">
    <property type="term" value="F:tubulin binding"/>
    <property type="evidence" value="ECO:0007669"/>
    <property type="project" value="TreeGrafter"/>
</dbReference>